<dbReference type="EMBL" id="CP074405">
    <property type="protein sequence ID" value="QVI61831.1"/>
    <property type="molecule type" value="Genomic_DNA"/>
</dbReference>
<gene>
    <name evidence="6" type="ORF">KG103_15500</name>
</gene>
<keyword evidence="7" id="KW-1185">Reference proteome</keyword>
<dbReference type="InterPro" id="IPR000843">
    <property type="entry name" value="HTH_LacI"/>
</dbReference>
<feature type="compositionally biased region" description="Gly residues" evidence="4">
    <location>
        <begin position="33"/>
        <end position="47"/>
    </location>
</feature>
<organism evidence="6 7">
    <name type="scientific">Cellulomonas wangleii</name>
    <dbReference type="NCBI Taxonomy" id="2816956"/>
    <lineage>
        <taxon>Bacteria</taxon>
        <taxon>Bacillati</taxon>
        <taxon>Actinomycetota</taxon>
        <taxon>Actinomycetes</taxon>
        <taxon>Micrococcales</taxon>
        <taxon>Cellulomonadaceae</taxon>
        <taxon>Cellulomonas</taxon>
    </lineage>
</organism>
<dbReference type="CDD" id="cd01574">
    <property type="entry name" value="PBP1_LacI"/>
    <property type="match status" value="1"/>
</dbReference>
<feature type="region of interest" description="Disordered" evidence="4">
    <location>
        <begin position="1"/>
        <end position="82"/>
    </location>
</feature>
<accession>A0ABX8D466</accession>
<dbReference type="Pfam" id="PF13377">
    <property type="entry name" value="Peripla_BP_3"/>
    <property type="match status" value="1"/>
</dbReference>
<evidence type="ECO:0000256" key="4">
    <source>
        <dbReference type="SAM" id="MobiDB-lite"/>
    </source>
</evidence>
<dbReference type="Gene3D" id="3.40.50.2300">
    <property type="match status" value="2"/>
</dbReference>
<dbReference type="GO" id="GO:0003677">
    <property type="term" value="F:DNA binding"/>
    <property type="evidence" value="ECO:0007669"/>
    <property type="project" value="UniProtKB-KW"/>
</dbReference>
<dbReference type="Proteomes" id="UP000677804">
    <property type="component" value="Chromosome"/>
</dbReference>
<proteinExistence type="predicted"/>
<dbReference type="InterPro" id="IPR010982">
    <property type="entry name" value="Lambda_DNA-bd_dom_sf"/>
</dbReference>
<dbReference type="PROSITE" id="PS00356">
    <property type="entry name" value="HTH_LACI_1"/>
    <property type="match status" value="1"/>
</dbReference>
<dbReference type="Pfam" id="PF00356">
    <property type="entry name" value="LacI"/>
    <property type="match status" value="1"/>
</dbReference>
<dbReference type="SUPFAM" id="SSF47413">
    <property type="entry name" value="lambda repressor-like DNA-binding domains"/>
    <property type="match status" value="1"/>
</dbReference>
<sequence>MAGWDRAHDPARDPARGDRRWRARIGATVPGAAHGGARSGRRPGGGEPRACRCPCTDARGTRPPGTPPPPGGRPVNARPRPPAITDVASAAGVSYQTVSRVINDHPNVATDTRERVLDAMQRLGYRRNIAARALKTRRTGVFGVVASGSHLFGPTRTLVSIEQAARAKGLFVSLATVDLQHKDEVAAAIEHLLDQGVDGIVVVASHDEAAAAVLESTTQVPVVVAGRAGGEHALAVAIDQEAGAKVATRHLLDLGHRDVLHLAGPAPWVDARARAVGFRETMAAAGLAPRTLWADDWSAEVGYLAGQELVARVRRRRSTLPTAIFAANDLLALGMMHALADARLKVPYDVSVVGYDDGDGSAHFVPPLTTVAQELEELGYRCVELLLAARDGTATSSSVAVSPRLLVRESTAPPRDPARVLL</sequence>
<evidence type="ECO:0000256" key="3">
    <source>
        <dbReference type="ARBA" id="ARBA00023163"/>
    </source>
</evidence>
<evidence type="ECO:0000259" key="5">
    <source>
        <dbReference type="PROSITE" id="PS50932"/>
    </source>
</evidence>
<keyword evidence="3" id="KW-0804">Transcription</keyword>
<keyword evidence="2 6" id="KW-0238">DNA-binding</keyword>
<dbReference type="PANTHER" id="PTHR30146">
    <property type="entry name" value="LACI-RELATED TRANSCRIPTIONAL REPRESSOR"/>
    <property type="match status" value="1"/>
</dbReference>
<dbReference type="CDD" id="cd01392">
    <property type="entry name" value="HTH_LacI"/>
    <property type="match status" value="1"/>
</dbReference>
<dbReference type="SUPFAM" id="SSF53822">
    <property type="entry name" value="Periplasmic binding protein-like I"/>
    <property type="match status" value="1"/>
</dbReference>
<dbReference type="Gene3D" id="1.10.260.40">
    <property type="entry name" value="lambda repressor-like DNA-binding domains"/>
    <property type="match status" value="1"/>
</dbReference>
<evidence type="ECO:0000313" key="7">
    <source>
        <dbReference type="Proteomes" id="UP000677804"/>
    </source>
</evidence>
<reference evidence="6 7" key="1">
    <citation type="submission" date="2021-05" db="EMBL/GenBank/DDBJ databases">
        <title>Novel species in genus Cellulomonas.</title>
        <authorList>
            <person name="Zhang G."/>
        </authorList>
    </citation>
    <scope>NUCLEOTIDE SEQUENCE [LARGE SCALE GENOMIC DNA]</scope>
    <source>
        <strain evidence="7">zg-ZUI222</strain>
    </source>
</reference>
<dbReference type="PANTHER" id="PTHR30146:SF153">
    <property type="entry name" value="LACTOSE OPERON REPRESSOR"/>
    <property type="match status" value="1"/>
</dbReference>
<feature type="compositionally biased region" description="Basic and acidic residues" evidence="4">
    <location>
        <begin position="1"/>
        <end position="20"/>
    </location>
</feature>
<protein>
    <submittedName>
        <fullName evidence="6">LacI family DNA-binding transcriptional regulator</fullName>
    </submittedName>
</protein>
<dbReference type="SMART" id="SM00354">
    <property type="entry name" value="HTH_LACI"/>
    <property type="match status" value="1"/>
</dbReference>
<feature type="domain" description="HTH lacI-type" evidence="5">
    <location>
        <begin position="82"/>
        <end position="136"/>
    </location>
</feature>
<evidence type="ECO:0000313" key="6">
    <source>
        <dbReference type="EMBL" id="QVI61831.1"/>
    </source>
</evidence>
<evidence type="ECO:0000256" key="1">
    <source>
        <dbReference type="ARBA" id="ARBA00023015"/>
    </source>
</evidence>
<dbReference type="PROSITE" id="PS50932">
    <property type="entry name" value="HTH_LACI_2"/>
    <property type="match status" value="1"/>
</dbReference>
<dbReference type="InterPro" id="IPR046335">
    <property type="entry name" value="LacI/GalR-like_sensor"/>
</dbReference>
<evidence type="ECO:0000256" key="2">
    <source>
        <dbReference type="ARBA" id="ARBA00023125"/>
    </source>
</evidence>
<dbReference type="InterPro" id="IPR028082">
    <property type="entry name" value="Peripla_BP_I"/>
</dbReference>
<name>A0ABX8D466_9CELL</name>
<keyword evidence="1" id="KW-0805">Transcription regulation</keyword>